<name>A0AA51ZVZ0_9BACT</name>
<evidence type="ECO:0000256" key="1">
    <source>
        <dbReference type="ARBA" id="ARBA00004141"/>
    </source>
</evidence>
<dbReference type="KEGG" id="marp:QYS47_34840"/>
<feature type="transmembrane region" description="Helical" evidence="5">
    <location>
        <begin position="80"/>
        <end position="104"/>
    </location>
</feature>
<keyword evidence="4 5" id="KW-0472">Membrane</keyword>
<feature type="transmembrane region" description="Helical" evidence="5">
    <location>
        <begin position="116"/>
        <end position="131"/>
    </location>
</feature>
<feature type="transmembrane region" description="Helical" evidence="5">
    <location>
        <begin position="241"/>
        <end position="261"/>
    </location>
</feature>
<evidence type="ECO:0000259" key="6">
    <source>
        <dbReference type="Pfam" id="PF04932"/>
    </source>
</evidence>
<dbReference type="PANTHER" id="PTHR37422:SF13">
    <property type="entry name" value="LIPOPOLYSACCHARIDE BIOSYNTHESIS PROTEIN PA4999-RELATED"/>
    <property type="match status" value="1"/>
</dbReference>
<sequence length="314" mass="36441">MFRIEQVELSSFLNFSILLCVIISVIGISSKENGKFLRDLNAFLSIYLIASFSLAVYEHITLKHLPLSASYLVTTIWDGYYHAPSGFFTNQNDFALVFVMATMFKLSYLKKGKKNHLINWLLIIMCLWITHVTGSRLNLMGFIIFLAFYFRFWELKKLLLIGISSIIIISFFSYIFVNSSFSLKGHSTNTRINLYYQALLSIPESYGVGYGIDLSKNFYQDRPSNAGISNFINPHSYIFELLINSGILTFIVYLSLYALILRKAIVFKTRLDIFIQLILYNLLLFSSSSSLFLWPHYFFFVVYINYEFLKPKDD</sequence>
<evidence type="ECO:0000256" key="4">
    <source>
        <dbReference type="ARBA" id="ARBA00023136"/>
    </source>
</evidence>
<feature type="transmembrane region" description="Helical" evidence="5">
    <location>
        <begin position="137"/>
        <end position="153"/>
    </location>
</feature>
<protein>
    <submittedName>
        <fullName evidence="7">O-antigen ligase family protein</fullName>
    </submittedName>
</protein>
<dbReference type="InterPro" id="IPR051533">
    <property type="entry name" value="WaaL-like"/>
</dbReference>
<feature type="domain" description="O-antigen ligase-related" evidence="6">
    <location>
        <begin position="122"/>
        <end position="254"/>
    </location>
</feature>
<evidence type="ECO:0000313" key="7">
    <source>
        <dbReference type="EMBL" id="WNB17743.1"/>
    </source>
</evidence>
<keyword evidence="7" id="KW-0436">Ligase</keyword>
<reference evidence="7" key="1">
    <citation type="submission" date="2023-08" db="EMBL/GenBank/DDBJ databases">
        <title>Comparative genomics and taxonomic characterization of three novel marine species of genus Marivirga.</title>
        <authorList>
            <person name="Muhammad N."/>
            <person name="Kim S.-G."/>
        </authorList>
    </citation>
    <scope>NUCLEOTIDE SEQUENCE</scope>
    <source>
        <strain evidence="7">BKB1-2</strain>
    </source>
</reference>
<dbReference type="Proteomes" id="UP001232019">
    <property type="component" value="Chromosome"/>
</dbReference>
<keyword evidence="3 5" id="KW-1133">Transmembrane helix</keyword>
<organism evidence="7">
    <name type="scientific">Marivirga arenosa</name>
    <dbReference type="NCBI Taxonomy" id="3059076"/>
    <lineage>
        <taxon>Bacteria</taxon>
        <taxon>Pseudomonadati</taxon>
        <taxon>Bacteroidota</taxon>
        <taxon>Cytophagia</taxon>
        <taxon>Cytophagales</taxon>
        <taxon>Marivirgaceae</taxon>
        <taxon>Marivirga</taxon>
    </lineage>
</organism>
<dbReference type="Pfam" id="PF04932">
    <property type="entry name" value="Wzy_C"/>
    <property type="match status" value="1"/>
</dbReference>
<dbReference type="GO" id="GO:0016020">
    <property type="term" value="C:membrane"/>
    <property type="evidence" value="ECO:0007669"/>
    <property type="project" value="UniProtKB-SubCell"/>
</dbReference>
<feature type="transmembrane region" description="Helical" evidence="5">
    <location>
        <begin position="158"/>
        <end position="177"/>
    </location>
</feature>
<dbReference type="RefSeq" id="WP_322347242.1">
    <property type="nucleotide sequence ID" value="NZ_CP129968.2"/>
</dbReference>
<evidence type="ECO:0000256" key="2">
    <source>
        <dbReference type="ARBA" id="ARBA00022692"/>
    </source>
</evidence>
<feature type="transmembrane region" description="Helical" evidence="5">
    <location>
        <begin position="40"/>
        <end position="60"/>
    </location>
</feature>
<comment type="subcellular location">
    <subcellularLocation>
        <location evidence="1">Membrane</location>
        <topology evidence="1">Multi-pass membrane protein</topology>
    </subcellularLocation>
</comment>
<evidence type="ECO:0000256" key="5">
    <source>
        <dbReference type="SAM" id="Phobius"/>
    </source>
</evidence>
<dbReference type="EMBL" id="CP129968">
    <property type="protein sequence ID" value="WNB17743.1"/>
    <property type="molecule type" value="Genomic_DNA"/>
</dbReference>
<dbReference type="PANTHER" id="PTHR37422">
    <property type="entry name" value="TEICHURONIC ACID BIOSYNTHESIS PROTEIN TUAE"/>
    <property type="match status" value="1"/>
</dbReference>
<feature type="transmembrane region" description="Helical" evidence="5">
    <location>
        <begin position="12"/>
        <end position="28"/>
    </location>
</feature>
<evidence type="ECO:0000256" key="3">
    <source>
        <dbReference type="ARBA" id="ARBA00022989"/>
    </source>
</evidence>
<proteinExistence type="predicted"/>
<dbReference type="AlphaFoldDB" id="A0AA51ZVZ0"/>
<feature type="transmembrane region" description="Helical" evidence="5">
    <location>
        <begin position="273"/>
        <end position="294"/>
    </location>
</feature>
<accession>A0AA51ZVZ0</accession>
<gene>
    <name evidence="7" type="ORF">QYS47_34840</name>
</gene>
<keyword evidence="2 5" id="KW-0812">Transmembrane</keyword>
<dbReference type="GO" id="GO:0016874">
    <property type="term" value="F:ligase activity"/>
    <property type="evidence" value="ECO:0007669"/>
    <property type="project" value="UniProtKB-KW"/>
</dbReference>
<dbReference type="InterPro" id="IPR007016">
    <property type="entry name" value="O-antigen_ligase-rel_domated"/>
</dbReference>